<accession>A0A5A9GMP3</accession>
<gene>
    <name evidence="2" type="ORF">FZ942_14710</name>
</gene>
<comment type="caution">
    <text evidence="2">The sequence shown here is derived from an EMBL/GenBank/DDBJ whole genome shotgun (WGS) entry which is preliminary data.</text>
</comment>
<dbReference type="Proteomes" id="UP000324927">
    <property type="component" value="Unassembled WGS sequence"/>
</dbReference>
<name>A0A5A9GMP3_AZOLI</name>
<dbReference type="RefSeq" id="WP_149231832.1">
    <property type="nucleotide sequence ID" value="NZ_JALJXJ010000006.1"/>
</dbReference>
<protein>
    <submittedName>
        <fullName evidence="2">Uncharacterized protein</fullName>
    </submittedName>
</protein>
<evidence type="ECO:0000313" key="3">
    <source>
        <dbReference type="Proteomes" id="UP000324927"/>
    </source>
</evidence>
<feature type="region of interest" description="Disordered" evidence="1">
    <location>
        <begin position="267"/>
        <end position="316"/>
    </location>
</feature>
<evidence type="ECO:0000256" key="1">
    <source>
        <dbReference type="SAM" id="MobiDB-lite"/>
    </source>
</evidence>
<feature type="compositionally biased region" description="Polar residues" evidence="1">
    <location>
        <begin position="302"/>
        <end position="313"/>
    </location>
</feature>
<proteinExistence type="predicted"/>
<sequence>MNIFSATTKAAQSAATATWKPVSSGSGPGNDGAAVLGALKQGQTDQVSVSKLGQALTGVAADAFNHLNGKAKGFLEKLVNSGKISADEVALGLRSAASEATFNRYVAERPQDEEDKRRLAASNAVSDRMQTYLGGLETARTAFGAARDQLHEQQAAGLLSEAGMQEQLAPLQAGFDASAQELDSQYGKADRDADLANLGDDGGFAKNVNGFNAAMAVGTDKDGFVNPTSSEGKAAGAKLFQLGFGPEMFGSAFDDFAATVDVPGIGRKSSSTASQAAPSDPTEPATPASIAPAGAADSASSVTTSPSAGTPTTIADPGKAKAALSMLRDALESNGAGRKAGGILVATTDEEADAGIASLMETLKAGGASSSPSVKIES</sequence>
<evidence type="ECO:0000313" key="2">
    <source>
        <dbReference type="EMBL" id="KAA0595647.1"/>
    </source>
</evidence>
<feature type="region of interest" description="Disordered" evidence="1">
    <location>
        <begin position="16"/>
        <end position="35"/>
    </location>
</feature>
<feature type="compositionally biased region" description="Low complexity" evidence="1">
    <location>
        <begin position="285"/>
        <end position="301"/>
    </location>
</feature>
<keyword evidence="3" id="KW-1185">Reference proteome</keyword>
<feature type="compositionally biased region" description="Polar residues" evidence="1">
    <location>
        <begin position="268"/>
        <end position="277"/>
    </location>
</feature>
<reference evidence="2 3" key="1">
    <citation type="submission" date="2019-08" db="EMBL/GenBank/DDBJ databases">
        <authorList>
            <person name="Grouzdev D."/>
            <person name="Tikhonova E."/>
            <person name="Kravchenko I."/>
        </authorList>
    </citation>
    <scope>NUCLEOTIDE SEQUENCE [LARGE SCALE GENOMIC DNA]</scope>
    <source>
        <strain evidence="2 3">59b</strain>
    </source>
</reference>
<dbReference type="AlphaFoldDB" id="A0A5A9GMP3"/>
<dbReference type="EMBL" id="VTTN01000005">
    <property type="protein sequence ID" value="KAA0595647.1"/>
    <property type="molecule type" value="Genomic_DNA"/>
</dbReference>
<dbReference type="OrthoDB" id="7305499at2"/>
<organism evidence="2 3">
    <name type="scientific">Azospirillum lipoferum</name>
    <dbReference type="NCBI Taxonomy" id="193"/>
    <lineage>
        <taxon>Bacteria</taxon>
        <taxon>Pseudomonadati</taxon>
        <taxon>Pseudomonadota</taxon>
        <taxon>Alphaproteobacteria</taxon>
        <taxon>Rhodospirillales</taxon>
        <taxon>Azospirillaceae</taxon>
        <taxon>Azospirillum</taxon>
    </lineage>
</organism>